<evidence type="ECO:0000256" key="1">
    <source>
        <dbReference type="ARBA" id="ARBA00004651"/>
    </source>
</evidence>
<keyword evidence="4 9" id="KW-1003">Cell membrane</keyword>
<evidence type="ECO:0000313" key="10">
    <source>
        <dbReference type="EMBL" id="SFU68985.1"/>
    </source>
</evidence>
<evidence type="ECO:0000256" key="8">
    <source>
        <dbReference type="ARBA" id="ARBA00023136"/>
    </source>
</evidence>
<keyword evidence="11" id="KW-1185">Reference proteome</keyword>
<evidence type="ECO:0000313" key="11">
    <source>
        <dbReference type="Proteomes" id="UP000199391"/>
    </source>
</evidence>
<evidence type="ECO:0000256" key="9">
    <source>
        <dbReference type="HAMAP-Rule" id="MF_00024"/>
    </source>
</evidence>
<keyword evidence="8 9" id="KW-0472">Membrane</keyword>
<dbReference type="Pfam" id="PF03186">
    <property type="entry name" value="CobD_Cbib"/>
    <property type="match status" value="1"/>
</dbReference>
<dbReference type="PANTHER" id="PTHR34308:SF1">
    <property type="entry name" value="COBALAMIN BIOSYNTHESIS PROTEIN CBIB"/>
    <property type="match status" value="1"/>
</dbReference>
<dbReference type="GO" id="GO:0048472">
    <property type="term" value="F:threonine-phosphate decarboxylase activity"/>
    <property type="evidence" value="ECO:0007669"/>
    <property type="project" value="InterPro"/>
</dbReference>
<evidence type="ECO:0000256" key="3">
    <source>
        <dbReference type="ARBA" id="ARBA00006263"/>
    </source>
</evidence>
<organism evidence="10 11">
    <name type="scientific">Pseudoduganella namucuonensis</name>
    <dbReference type="NCBI Taxonomy" id="1035707"/>
    <lineage>
        <taxon>Bacteria</taxon>
        <taxon>Pseudomonadati</taxon>
        <taxon>Pseudomonadota</taxon>
        <taxon>Betaproteobacteria</taxon>
        <taxon>Burkholderiales</taxon>
        <taxon>Oxalobacteraceae</taxon>
        <taxon>Telluria group</taxon>
        <taxon>Pseudoduganella</taxon>
    </lineage>
</organism>
<dbReference type="Proteomes" id="UP000199391">
    <property type="component" value="Unassembled WGS sequence"/>
</dbReference>
<dbReference type="UniPathway" id="UPA00148"/>
<gene>
    <name evidence="9" type="primary">cobD</name>
    <name evidence="10" type="ORF">SAMN05216552_1007167</name>
</gene>
<evidence type="ECO:0000256" key="6">
    <source>
        <dbReference type="ARBA" id="ARBA00022692"/>
    </source>
</evidence>
<dbReference type="PANTHER" id="PTHR34308">
    <property type="entry name" value="COBALAMIN BIOSYNTHESIS PROTEIN CBIB"/>
    <property type="match status" value="1"/>
</dbReference>
<comment type="function">
    <text evidence="9">Converts cobyric acid to cobinamide by the addition of aminopropanol on the F carboxylic group.</text>
</comment>
<feature type="transmembrane region" description="Helical" evidence="9">
    <location>
        <begin position="297"/>
        <end position="318"/>
    </location>
</feature>
<sequence>MTFLSILCALLLEQMKPLRADNPIYAEIKSLAVRMEAWFNAGHANHGRMGWCLMMGALVVPTALIHLMLKHYDPFLAPFAWNVLIVYLTLGFRHYSHYFTSIQLALNAGDEAAARALLAEWTRMDTVGMEAGEISRVAVEKALITTHRNVFGVFFWFLTLGPAGAVLYRVSEYLARAWNEPEHMRNEAFGIFAAKAFYWIDWVPVRLTAVAFAVVGNFEDAIYAWRNFAHRWSDEARGIILAAGGGAMGVRLGTPQESAPRVLPADAAVVDSGGDMEAEALPGEEPGVRALQSTVGLVWRALLLWMMLLLLLSGAVWLG</sequence>
<comment type="similarity">
    <text evidence="3 9">Belongs to the CobD/CbiB family.</text>
</comment>
<dbReference type="AlphaFoldDB" id="A0A1I7I7M1"/>
<protein>
    <recommendedName>
        <fullName evidence="9">Cobalamin biosynthesis protein CobD</fullName>
    </recommendedName>
</protein>
<reference evidence="11" key="1">
    <citation type="submission" date="2016-10" db="EMBL/GenBank/DDBJ databases">
        <authorList>
            <person name="Varghese N."/>
            <person name="Submissions S."/>
        </authorList>
    </citation>
    <scope>NUCLEOTIDE SEQUENCE [LARGE SCALE GENOMIC DNA]</scope>
    <source>
        <strain evidence="11">CGMCC 1.11014</strain>
    </source>
</reference>
<dbReference type="STRING" id="1035707.SAMN05216552_1007167"/>
<keyword evidence="6 9" id="KW-0812">Transmembrane</keyword>
<dbReference type="EMBL" id="FPBO01000007">
    <property type="protein sequence ID" value="SFU68985.1"/>
    <property type="molecule type" value="Genomic_DNA"/>
</dbReference>
<evidence type="ECO:0000256" key="4">
    <source>
        <dbReference type="ARBA" id="ARBA00022475"/>
    </source>
</evidence>
<accession>A0A1I7I7M1</accession>
<feature type="transmembrane region" description="Helical" evidence="9">
    <location>
        <begin position="48"/>
        <end position="69"/>
    </location>
</feature>
<dbReference type="RefSeq" id="WP_093555389.1">
    <property type="nucleotide sequence ID" value="NZ_FPBO01000007.1"/>
</dbReference>
<proteinExistence type="inferred from homology"/>
<evidence type="ECO:0000256" key="2">
    <source>
        <dbReference type="ARBA" id="ARBA00004953"/>
    </source>
</evidence>
<dbReference type="HAMAP" id="MF_00024">
    <property type="entry name" value="CobD_CbiB"/>
    <property type="match status" value="1"/>
</dbReference>
<keyword evidence="5 9" id="KW-0169">Cobalamin biosynthesis</keyword>
<dbReference type="GO" id="GO:0005886">
    <property type="term" value="C:plasma membrane"/>
    <property type="evidence" value="ECO:0007669"/>
    <property type="project" value="UniProtKB-SubCell"/>
</dbReference>
<evidence type="ECO:0000256" key="7">
    <source>
        <dbReference type="ARBA" id="ARBA00022989"/>
    </source>
</evidence>
<comment type="pathway">
    <text evidence="2 9">Cofactor biosynthesis; adenosylcobalamin biosynthesis.</text>
</comment>
<keyword evidence="7 9" id="KW-1133">Transmembrane helix</keyword>
<name>A0A1I7I7M1_9BURK</name>
<evidence type="ECO:0000256" key="5">
    <source>
        <dbReference type="ARBA" id="ARBA00022573"/>
    </source>
</evidence>
<feature type="transmembrane region" description="Helical" evidence="9">
    <location>
        <begin position="76"/>
        <end position="95"/>
    </location>
</feature>
<dbReference type="GO" id="GO:0009236">
    <property type="term" value="P:cobalamin biosynthetic process"/>
    <property type="evidence" value="ECO:0007669"/>
    <property type="project" value="UniProtKB-UniRule"/>
</dbReference>
<dbReference type="GO" id="GO:0015420">
    <property type="term" value="F:ABC-type vitamin B12 transporter activity"/>
    <property type="evidence" value="ECO:0007669"/>
    <property type="project" value="UniProtKB-UniRule"/>
</dbReference>
<comment type="subcellular location">
    <subcellularLocation>
        <location evidence="1 9">Cell membrane</location>
        <topology evidence="1 9">Multi-pass membrane protein</topology>
    </subcellularLocation>
</comment>
<comment type="caution">
    <text evidence="9">Lacks conserved residue(s) required for the propagation of feature annotation.</text>
</comment>
<dbReference type="InterPro" id="IPR004485">
    <property type="entry name" value="Cobalamin_biosynth_CobD/CbiB"/>
</dbReference>
<dbReference type="NCBIfam" id="NF005792">
    <property type="entry name" value="PRK07630.1"/>
    <property type="match status" value="1"/>
</dbReference>
<dbReference type="OrthoDB" id="8533534at2"/>
<feature type="transmembrane region" description="Helical" evidence="9">
    <location>
        <begin position="150"/>
        <end position="168"/>
    </location>
</feature>